<dbReference type="STRING" id="646529.Desaci_1631"/>
<reference evidence="1 2" key="1">
    <citation type="journal article" date="2012" name="J. Bacteriol.">
        <title>Complete genome sequences of Desulfosporosinus orientis DSM765T, Desulfosporosinus youngiae DSM17734T, Desulfosporosinus meridiei DSM13257T, and Desulfosporosinus acidiphilus DSM22704T.</title>
        <authorList>
            <person name="Pester M."/>
            <person name="Brambilla E."/>
            <person name="Alazard D."/>
            <person name="Rattei T."/>
            <person name="Weinmaier T."/>
            <person name="Han J."/>
            <person name="Lucas S."/>
            <person name="Lapidus A."/>
            <person name="Cheng J.F."/>
            <person name="Goodwin L."/>
            <person name="Pitluck S."/>
            <person name="Peters L."/>
            <person name="Ovchinnikova G."/>
            <person name="Teshima H."/>
            <person name="Detter J.C."/>
            <person name="Han C.S."/>
            <person name="Tapia R."/>
            <person name="Land M.L."/>
            <person name="Hauser L."/>
            <person name="Kyrpides N.C."/>
            <person name="Ivanova N.N."/>
            <person name="Pagani I."/>
            <person name="Huntmann M."/>
            <person name="Wei C.L."/>
            <person name="Davenport K.W."/>
            <person name="Daligault H."/>
            <person name="Chain P.S."/>
            <person name="Chen A."/>
            <person name="Mavromatis K."/>
            <person name="Markowitz V."/>
            <person name="Szeto E."/>
            <person name="Mikhailova N."/>
            <person name="Pati A."/>
            <person name="Wagner M."/>
            <person name="Woyke T."/>
            <person name="Ollivier B."/>
            <person name="Klenk H.P."/>
            <person name="Spring S."/>
            <person name="Loy A."/>
        </authorList>
    </citation>
    <scope>NUCLEOTIDE SEQUENCE [LARGE SCALE GENOMIC DNA]</scope>
    <source>
        <strain evidence="2">DSM 22704 / JCM 16185 / SJ4</strain>
    </source>
</reference>
<gene>
    <name evidence="1" type="ordered locus">Desaci_1631</name>
</gene>
<proteinExistence type="predicted"/>
<keyword evidence="2" id="KW-1185">Reference proteome</keyword>
<sequence length="44" mass="4933">MTSLKVFFGYKIDEQILNALVEKIEILTPTHLVLVEEQDEGGGN</sequence>
<dbReference type="AlphaFoldDB" id="I4D4A6"/>
<protein>
    <submittedName>
        <fullName evidence="1">Uncharacterized protein</fullName>
    </submittedName>
</protein>
<dbReference type="KEGG" id="dai:Desaci_1631"/>
<organism evidence="1 2">
    <name type="scientific">Desulfosporosinus acidiphilus (strain DSM 22704 / JCM 16185 / SJ4)</name>
    <dbReference type="NCBI Taxonomy" id="646529"/>
    <lineage>
        <taxon>Bacteria</taxon>
        <taxon>Bacillati</taxon>
        <taxon>Bacillota</taxon>
        <taxon>Clostridia</taxon>
        <taxon>Eubacteriales</taxon>
        <taxon>Desulfitobacteriaceae</taxon>
        <taxon>Desulfosporosinus</taxon>
    </lineage>
</organism>
<dbReference type="HOGENOM" id="CLU_3215277_0_0_9"/>
<accession>I4D4A6</accession>
<dbReference type="EMBL" id="CP003639">
    <property type="protein sequence ID" value="AFM40630.1"/>
    <property type="molecule type" value="Genomic_DNA"/>
</dbReference>
<name>I4D4A6_DESAJ</name>
<dbReference type="Proteomes" id="UP000002892">
    <property type="component" value="Chromosome"/>
</dbReference>
<evidence type="ECO:0000313" key="1">
    <source>
        <dbReference type="EMBL" id="AFM40630.1"/>
    </source>
</evidence>
<evidence type="ECO:0000313" key="2">
    <source>
        <dbReference type="Proteomes" id="UP000002892"/>
    </source>
</evidence>